<protein>
    <submittedName>
        <fullName evidence="8">NIP aquaporin</fullName>
    </submittedName>
</protein>
<keyword evidence="4 7" id="KW-1133">Transmembrane helix</keyword>
<organism evidence="8">
    <name type="scientific">Lotus japonicus</name>
    <name type="common">Lotus corniculatus var. japonicus</name>
    <dbReference type="NCBI Taxonomy" id="34305"/>
    <lineage>
        <taxon>Eukaryota</taxon>
        <taxon>Viridiplantae</taxon>
        <taxon>Streptophyta</taxon>
        <taxon>Embryophyta</taxon>
        <taxon>Tracheophyta</taxon>
        <taxon>Spermatophyta</taxon>
        <taxon>Magnoliopsida</taxon>
        <taxon>eudicotyledons</taxon>
        <taxon>Gunneridae</taxon>
        <taxon>Pentapetalae</taxon>
        <taxon>rosids</taxon>
        <taxon>fabids</taxon>
        <taxon>Fabales</taxon>
        <taxon>Fabaceae</taxon>
        <taxon>Papilionoideae</taxon>
        <taxon>50 kb inversion clade</taxon>
        <taxon>NPAAA clade</taxon>
        <taxon>Hologalegina</taxon>
        <taxon>robinioid clade</taxon>
        <taxon>Loteae</taxon>
        <taxon>Lotus</taxon>
    </lineage>
</organism>
<feature type="transmembrane region" description="Helical" evidence="7">
    <location>
        <begin position="187"/>
        <end position="206"/>
    </location>
</feature>
<feature type="transmembrane region" description="Helical" evidence="7">
    <location>
        <begin position="226"/>
        <end position="247"/>
    </location>
</feature>
<dbReference type="CDD" id="cd00333">
    <property type="entry name" value="MIP"/>
    <property type="match status" value="1"/>
</dbReference>
<dbReference type="InterPro" id="IPR022357">
    <property type="entry name" value="MIP_CS"/>
</dbReference>
<dbReference type="SUPFAM" id="SSF81338">
    <property type="entry name" value="Aquaporin-like"/>
    <property type="match status" value="1"/>
</dbReference>
<evidence type="ECO:0000256" key="5">
    <source>
        <dbReference type="ARBA" id="ARBA00023136"/>
    </source>
</evidence>
<evidence type="ECO:0000256" key="4">
    <source>
        <dbReference type="ARBA" id="ARBA00022989"/>
    </source>
</evidence>
<dbReference type="AlphaFoldDB" id="K4QB87"/>
<dbReference type="SMR" id="K4QB87"/>
<feature type="transmembrane region" description="Helical" evidence="7">
    <location>
        <begin position="115"/>
        <end position="137"/>
    </location>
</feature>
<reference evidence="8" key="1">
    <citation type="journal article" date="2012" name="BMC Plant Biol.">
        <title>Two putative-aquaporin genes are differentially expressed during arbuscular mycorrhizal symbiosis in Lotus japonicus.</title>
        <authorList>
            <person name="Giovannetti M."/>
            <person name="Balestrini R."/>
            <person name="Volpe V."/>
            <person name="Guether M."/>
            <person name="Straub D."/>
            <person name="Costa A."/>
            <person name="Ludewig U."/>
            <person name="Bonfante P."/>
        </authorList>
    </citation>
    <scope>NUCLEOTIDE SEQUENCE</scope>
    <source>
        <tissue evidence="8">Plant mycorrhizal roots</tissue>
    </source>
</reference>
<accession>K4QB87</accession>
<name>K4QB87_LOTJA</name>
<evidence type="ECO:0000313" key="8">
    <source>
        <dbReference type="EMBL" id="CCI69206.1"/>
    </source>
</evidence>
<feature type="transmembrane region" description="Helical" evidence="7">
    <location>
        <begin position="157"/>
        <end position="175"/>
    </location>
</feature>
<dbReference type="EMBL" id="HE860041">
    <property type="protein sequence ID" value="CCI69206.1"/>
    <property type="molecule type" value="mRNA"/>
</dbReference>
<dbReference type="PRINTS" id="PR00783">
    <property type="entry name" value="MINTRINSICP"/>
</dbReference>
<dbReference type="Gene3D" id="1.20.1080.10">
    <property type="entry name" value="Glycerol uptake facilitator protein"/>
    <property type="match status" value="1"/>
</dbReference>
<dbReference type="GO" id="GO:0015267">
    <property type="term" value="F:channel activity"/>
    <property type="evidence" value="ECO:0007669"/>
    <property type="project" value="InterPro"/>
</dbReference>
<keyword evidence="3 6" id="KW-0812">Transmembrane</keyword>
<dbReference type="InterPro" id="IPR000425">
    <property type="entry name" value="MIP"/>
</dbReference>
<evidence type="ECO:0000256" key="2">
    <source>
        <dbReference type="ARBA" id="ARBA00022448"/>
    </source>
</evidence>
<dbReference type="OrthoDB" id="3222at2759"/>
<dbReference type="InterPro" id="IPR023271">
    <property type="entry name" value="Aquaporin-like"/>
</dbReference>
<comment type="similarity">
    <text evidence="6">Belongs to the MIP/aquaporin (TC 1.A.8) family.</text>
</comment>
<evidence type="ECO:0000256" key="3">
    <source>
        <dbReference type="ARBA" id="ARBA00022692"/>
    </source>
</evidence>
<evidence type="ECO:0000256" key="7">
    <source>
        <dbReference type="SAM" id="Phobius"/>
    </source>
</evidence>
<proteinExistence type="evidence at transcript level"/>
<dbReference type="GO" id="GO:0016020">
    <property type="term" value="C:membrane"/>
    <property type="evidence" value="ECO:0007669"/>
    <property type="project" value="UniProtKB-SubCell"/>
</dbReference>
<feature type="transmembrane region" description="Helical" evidence="7">
    <location>
        <begin position="40"/>
        <end position="60"/>
    </location>
</feature>
<keyword evidence="5 7" id="KW-0472">Membrane</keyword>
<evidence type="ECO:0000256" key="6">
    <source>
        <dbReference type="RuleBase" id="RU000477"/>
    </source>
</evidence>
<dbReference type="PANTHER" id="PTHR45724:SF18">
    <property type="entry name" value="NODULIN-26"/>
    <property type="match status" value="1"/>
</dbReference>
<dbReference type="NCBIfam" id="TIGR00861">
    <property type="entry name" value="MIP"/>
    <property type="match status" value="1"/>
</dbReference>
<dbReference type="InterPro" id="IPR034294">
    <property type="entry name" value="Aquaporin_transptr"/>
</dbReference>
<dbReference type="PANTHER" id="PTHR45724">
    <property type="entry name" value="AQUAPORIN NIP2-1"/>
    <property type="match status" value="1"/>
</dbReference>
<comment type="subcellular location">
    <subcellularLocation>
        <location evidence="1">Membrane</location>
        <topology evidence="1">Multi-pass membrane protein</topology>
    </subcellularLocation>
</comment>
<gene>
    <name evidence="8" type="primary">NIP1</name>
</gene>
<dbReference type="Pfam" id="PF00230">
    <property type="entry name" value="MIP"/>
    <property type="match status" value="1"/>
</dbReference>
<keyword evidence="2 6" id="KW-0813">Transport</keyword>
<evidence type="ECO:0000256" key="1">
    <source>
        <dbReference type="ARBA" id="ARBA00004141"/>
    </source>
</evidence>
<dbReference type="PROSITE" id="PS00221">
    <property type="entry name" value="MIP"/>
    <property type="match status" value="1"/>
</dbReference>
<sequence length="265" mass="28410">MANNSASFETHDVVLSVNKDASKTIESSDTYTSVFFVQKLVAEFVGTFFLIFTGCASIVVNKNNDNVVTLPGIALVWGLVLMVLIYSVGHISGAHFNPAVTFAFATTKRFPWIQVAPYIASQLLGAVLASGILKMLFSGTHDQFSGTIPSGTNLQAFVIEFITTFLLMFVISAVATDNRAIGEMAGIAIGSTLLLNILISGPITGASMNPARTLGPAIFHSKYRAIVVYFVSTIFGAVAGAWVFNILRYTDKPLHEITKGSSILK</sequence>
<feature type="transmembrane region" description="Helical" evidence="7">
    <location>
        <begin position="72"/>
        <end position="94"/>
    </location>
</feature>